<dbReference type="EMBL" id="JADJZA010000007">
    <property type="protein sequence ID" value="MBK9297480.1"/>
    <property type="molecule type" value="Genomic_DNA"/>
</dbReference>
<dbReference type="InterPro" id="IPR036736">
    <property type="entry name" value="ACP-like_sf"/>
</dbReference>
<name>A0A936TG96_9ACTN</name>
<dbReference type="AlphaFoldDB" id="A0A936TG96"/>
<evidence type="ECO:0000313" key="2">
    <source>
        <dbReference type="EMBL" id="MBK9297480.1"/>
    </source>
</evidence>
<gene>
    <name evidence="2" type="ORF">IPN02_11745</name>
</gene>
<comment type="caution">
    <text evidence="2">The sequence shown here is derived from an EMBL/GenBank/DDBJ whole genome shotgun (WGS) entry which is preliminary data.</text>
</comment>
<dbReference type="Gene3D" id="1.10.1200.10">
    <property type="entry name" value="ACP-like"/>
    <property type="match status" value="1"/>
</dbReference>
<dbReference type="InterPro" id="IPR009081">
    <property type="entry name" value="PP-bd_ACP"/>
</dbReference>
<proteinExistence type="predicted"/>
<evidence type="ECO:0000259" key="1">
    <source>
        <dbReference type="PROSITE" id="PS50075"/>
    </source>
</evidence>
<sequence length="80" mass="8745">MTSDEARTLIADCLRGIAPEVDLDEADPASTMADELDLDSMDLISLYEALHDRTGLDLPESDYQQLATLQGAVDYLVART</sequence>
<reference evidence="2 3" key="1">
    <citation type="submission" date="2020-10" db="EMBL/GenBank/DDBJ databases">
        <title>Connecting structure to function with the recovery of over 1000 high-quality activated sludge metagenome-assembled genomes encoding full-length rRNA genes using long-read sequencing.</title>
        <authorList>
            <person name="Singleton C.M."/>
            <person name="Petriglieri F."/>
            <person name="Kristensen J.M."/>
            <person name="Kirkegaard R.H."/>
            <person name="Michaelsen T.Y."/>
            <person name="Andersen M.H."/>
            <person name="Karst S.M."/>
            <person name="Dueholm M.S."/>
            <person name="Nielsen P.H."/>
            <person name="Albertsen M."/>
        </authorList>
    </citation>
    <scope>NUCLEOTIDE SEQUENCE [LARGE SCALE GENOMIC DNA]</scope>
    <source>
        <strain evidence="2">Lyne_18-Q3-R50-59_MAXAC.006</strain>
    </source>
</reference>
<dbReference type="Pfam" id="PF00550">
    <property type="entry name" value="PP-binding"/>
    <property type="match status" value="1"/>
</dbReference>
<dbReference type="Proteomes" id="UP000727993">
    <property type="component" value="Unassembled WGS sequence"/>
</dbReference>
<dbReference type="PROSITE" id="PS50075">
    <property type="entry name" value="CARRIER"/>
    <property type="match status" value="1"/>
</dbReference>
<evidence type="ECO:0000313" key="3">
    <source>
        <dbReference type="Proteomes" id="UP000727993"/>
    </source>
</evidence>
<accession>A0A936TG96</accession>
<feature type="domain" description="Carrier" evidence="1">
    <location>
        <begin position="1"/>
        <end position="80"/>
    </location>
</feature>
<protein>
    <submittedName>
        <fullName evidence="2">Acyl carrier protein</fullName>
    </submittedName>
</protein>
<dbReference type="SUPFAM" id="SSF47336">
    <property type="entry name" value="ACP-like"/>
    <property type="match status" value="1"/>
</dbReference>
<organism evidence="2 3">
    <name type="scientific">Candidatus Neomicrothrix subdominans</name>
    <dbReference type="NCBI Taxonomy" id="2954438"/>
    <lineage>
        <taxon>Bacteria</taxon>
        <taxon>Bacillati</taxon>
        <taxon>Actinomycetota</taxon>
        <taxon>Acidimicrobiia</taxon>
        <taxon>Acidimicrobiales</taxon>
        <taxon>Microthrixaceae</taxon>
        <taxon>Candidatus Neomicrothrix</taxon>
    </lineage>
</organism>